<evidence type="ECO:0000313" key="7">
    <source>
        <dbReference type="Proteomes" id="UP000373449"/>
    </source>
</evidence>
<dbReference type="Proteomes" id="UP000224974">
    <property type="component" value="Unassembled WGS sequence"/>
</dbReference>
<feature type="compositionally biased region" description="Polar residues" evidence="3">
    <location>
        <begin position="108"/>
        <end position="120"/>
    </location>
</feature>
<dbReference type="Proteomes" id="UP000373449">
    <property type="component" value="Unassembled WGS sequence"/>
</dbReference>
<gene>
    <name evidence="5" type="primary">ssb_2</name>
    <name evidence="4" type="ORF">CRN84_09210</name>
    <name evidence="5" type="ORF">NCTC12282_02732</name>
</gene>
<dbReference type="GO" id="GO:0003697">
    <property type="term" value="F:single-stranded DNA binding"/>
    <property type="evidence" value="ECO:0007669"/>
    <property type="project" value="InterPro"/>
</dbReference>
<protein>
    <recommendedName>
        <fullName evidence="2">Single-stranded DNA-binding protein</fullName>
    </recommendedName>
</protein>
<dbReference type="AlphaFoldDB" id="A0A2C6DLC1"/>
<dbReference type="Gene3D" id="2.40.50.140">
    <property type="entry name" value="Nucleic acid-binding proteins"/>
    <property type="match status" value="1"/>
</dbReference>
<dbReference type="InterPro" id="IPR012340">
    <property type="entry name" value="NA-bd_OB-fold"/>
</dbReference>
<evidence type="ECO:0000256" key="3">
    <source>
        <dbReference type="SAM" id="MobiDB-lite"/>
    </source>
</evidence>
<dbReference type="EMBL" id="PDDX01000001">
    <property type="protein sequence ID" value="PHI29493.1"/>
    <property type="molecule type" value="Genomic_DNA"/>
</dbReference>
<dbReference type="GO" id="GO:0006260">
    <property type="term" value="P:DNA replication"/>
    <property type="evidence" value="ECO:0007669"/>
    <property type="project" value="InterPro"/>
</dbReference>
<name>A0A2C6DLC1_9GAMM</name>
<sequence length="155" mass="16729">MTAQISAYGRLVAEVKTRISHNGTHMAMGRLAVSLPCHSATDGQATFWLGVVGFGKLAEILASHEKGDLISVSGNMQVNQWTDKAGVAQTGYQVVADTVISAKAVSPKANNGAPQSSTPPNAWDIYQQPENYDQTPPFDDNFDVRGYEDNQFRGK</sequence>
<evidence type="ECO:0000256" key="1">
    <source>
        <dbReference type="ARBA" id="ARBA00023125"/>
    </source>
</evidence>
<keyword evidence="6" id="KW-1185">Reference proteome</keyword>
<dbReference type="SUPFAM" id="SSF50249">
    <property type="entry name" value="Nucleic acid-binding proteins"/>
    <property type="match status" value="1"/>
</dbReference>
<dbReference type="Pfam" id="PF00436">
    <property type="entry name" value="SSB"/>
    <property type="match status" value="1"/>
</dbReference>
<accession>A0A2C6DLC1</accession>
<dbReference type="PROSITE" id="PS50935">
    <property type="entry name" value="SSB"/>
    <property type="match status" value="1"/>
</dbReference>
<reference evidence="4" key="1">
    <citation type="submission" date="2017-09" db="EMBL/GenBank/DDBJ databases">
        <title>FDA dAtabase for Regulatory Grade micrObial Sequences (FDA-ARGOS): Supporting development and validation of Infectious Disease Dx tests.</title>
        <authorList>
            <person name="Minogue T."/>
            <person name="Wolcott M."/>
            <person name="Wasieloski L."/>
            <person name="Aguilar W."/>
            <person name="Moore D."/>
            <person name="Tallon L.J."/>
            <person name="Sadzewicz L."/>
            <person name="Ott S."/>
            <person name="Zhao X."/>
            <person name="Nagaraj S."/>
            <person name="Vavikolanu K."/>
            <person name="Aluvathingal J."/>
            <person name="Nadendla S."/>
            <person name="Sichtig H."/>
        </authorList>
    </citation>
    <scope>NUCLEOTIDE SEQUENCE</scope>
    <source>
        <strain evidence="4">FDAARGOS_387</strain>
    </source>
</reference>
<dbReference type="EMBL" id="CAADJA010000002">
    <property type="protein sequence ID" value="VFS47792.1"/>
    <property type="molecule type" value="Genomic_DNA"/>
</dbReference>
<dbReference type="STRING" id="1111728.GCA_000427805_00380"/>
<evidence type="ECO:0000256" key="2">
    <source>
        <dbReference type="PIRNR" id="PIRNR002070"/>
    </source>
</evidence>
<evidence type="ECO:0000313" key="5">
    <source>
        <dbReference type="EMBL" id="VFS47792.1"/>
    </source>
</evidence>
<dbReference type="OrthoDB" id="5767250at2"/>
<evidence type="ECO:0000313" key="6">
    <source>
        <dbReference type="Proteomes" id="UP000224974"/>
    </source>
</evidence>
<reference evidence="5 7" key="3">
    <citation type="submission" date="2019-03" db="EMBL/GenBank/DDBJ databases">
        <authorList>
            <consortium name="Pathogen Informatics"/>
        </authorList>
    </citation>
    <scope>NUCLEOTIDE SEQUENCE [LARGE SCALE GENOMIC DNA]</scope>
    <source>
        <strain evidence="5 7">NCTC12282</strain>
    </source>
</reference>
<reference evidence="6" key="2">
    <citation type="submission" date="2017-09" db="EMBL/GenBank/DDBJ databases">
        <title>FDA dAtabase for Regulatory Grade micrObial Sequences (FDA-ARGOS): Supporting development and validation of Infectious Disease Dx tests.</title>
        <authorList>
            <person name="Minogue T."/>
            <person name="Wolcott M."/>
            <person name="Wasieloski L."/>
            <person name="Aguilar W."/>
            <person name="Moore D."/>
            <person name="Tallon L."/>
            <person name="Sadzewicz L."/>
            <person name="Ott S."/>
            <person name="Zhao X."/>
            <person name="Nagaraj S."/>
            <person name="Vavikolanu K."/>
            <person name="Aluvathingal J."/>
            <person name="Nadendla S."/>
            <person name="Sichtig H."/>
        </authorList>
    </citation>
    <scope>NUCLEOTIDE SEQUENCE [LARGE SCALE GENOMIC DNA]</scope>
    <source>
        <strain evidence="6">FDAARGOS_387</strain>
    </source>
</reference>
<dbReference type="CDD" id="cd04496">
    <property type="entry name" value="SSB_OBF"/>
    <property type="match status" value="1"/>
</dbReference>
<dbReference type="PIRSF" id="PIRSF002070">
    <property type="entry name" value="SSB"/>
    <property type="match status" value="1"/>
</dbReference>
<proteinExistence type="predicted"/>
<feature type="compositionally biased region" description="Basic and acidic residues" evidence="3">
    <location>
        <begin position="142"/>
        <end position="155"/>
    </location>
</feature>
<feature type="region of interest" description="Disordered" evidence="3">
    <location>
        <begin position="106"/>
        <end position="155"/>
    </location>
</feature>
<dbReference type="InterPro" id="IPR011344">
    <property type="entry name" value="ssDNA-bd"/>
</dbReference>
<evidence type="ECO:0000313" key="4">
    <source>
        <dbReference type="EMBL" id="PHI29493.1"/>
    </source>
</evidence>
<dbReference type="InterPro" id="IPR000424">
    <property type="entry name" value="Primosome_PriB/ssb"/>
</dbReference>
<keyword evidence="1 2" id="KW-0238">DNA-binding</keyword>
<dbReference type="RefSeq" id="WP_051323138.1">
    <property type="nucleotide sequence ID" value="NZ_CAADJA010000002.1"/>
</dbReference>
<organism evidence="4 6">
    <name type="scientific">Budvicia aquatica</name>
    <dbReference type="NCBI Taxonomy" id="82979"/>
    <lineage>
        <taxon>Bacteria</taxon>
        <taxon>Pseudomonadati</taxon>
        <taxon>Pseudomonadota</taxon>
        <taxon>Gammaproteobacteria</taxon>
        <taxon>Enterobacterales</taxon>
        <taxon>Budviciaceae</taxon>
        <taxon>Budvicia</taxon>
    </lineage>
</organism>